<dbReference type="SMART" id="SM00580">
    <property type="entry name" value="PUG"/>
    <property type="match status" value="1"/>
</dbReference>
<keyword evidence="4" id="KW-1185">Reference proteome</keyword>
<gene>
    <name evidence="3" type="ORF">Fmac_005834</name>
</gene>
<feature type="compositionally biased region" description="Polar residues" evidence="1">
    <location>
        <begin position="124"/>
        <end position="141"/>
    </location>
</feature>
<protein>
    <recommendedName>
        <fullName evidence="2">PUB domain-containing protein</fullName>
    </recommendedName>
</protein>
<dbReference type="Gene3D" id="1.20.58.2190">
    <property type="match status" value="1"/>
</dbReference>
<feature type="compositionally biased region" description="Polar residues" evidence="1">
    <location>
        <begin position="1"/>
        <end position="13"/>
    </location>
</feature>
<evidence type="ECO:0000259" key="2">
    <source>
        <dbReference type="Pfam" id="PF09409"/>
    </source>
</evidence>
<dbReference type="PANTHER" id="PTHR46713:SF1">
    <property type="entry name" value="F13M7.16 PROTEIN"/>
    <property type="match status" value="1"/>
</dbReference>
<evidence type="ECO:0000313" key="3">
    <source>
        <dbReference type="EMBL" id="KAL2344549.1"/>
    </source>
</evidence>
<sequence length="141" mass="16579">MKESKLLSQTPQSYVPIRPATKAEQMRECLRSLKQNHKEDDARVKRAFQTLLTYVGNVARNPDEEKFRKIRLTNQSFQRLQARDQLLDSLMAYPLEKTRQHNVFLGCKYQRSYNIARSWRGPQKKNSTVKAKSQPVETPNR</sequence>
<dbReference type="AlphaFoldDB" id="A0ABD1N911"/>
<feature type="region of interest" description="Disordered" evidence="1">
    <location>
        <begin position="119"/>
        <end position="141"/>
    </location>
</feature>
<dbReference type="SUPFAM" id="SSF143503">
    <property type="entry name" value="PUG domain-like"/>
    <property type="match status" value="1"/>
</dbReference>
<dbReference type="Proteomes" id="UP001603857">
    <property type="component" value="Unassembled WGS sequence"/>
</dbReference>
<comment type="caution">
    <text evidence="3">The sequence shown here is derived from an EMBL/GenBank/DDBJ whole genome shotgun (WGS) entry which is preliminary data.</text>
</comment>
<dbReference type="Pfam" id="PF09409">
    <property type="entry name" value="PUB"/>
    <property type="match status" value="1"/>
</dbReference>
<name>A0ABD1N911_9FABA</name>
<dbReference type="EMBL" id="JBGMDY010000002">
    <property type="protein sequence ID" value="KAL2344549.1"/>
    <property type="molecule type" value="Genomic_DNA"/>
</dbReference>
<feature type="domain" description="PUB" evidence="2">
    <location>
        <begin position="43"/>
        <end position="79"/>
    </location>
</feature>
<evidence type="ECO:0000313" key="4">
    <source>
        <dbReference type="Proteomes" id="UP001603857"/>
    </source>
</evidence>
<evidence type="ECO:0000256" key="1">
    <source>
        <dbReference type="SAM" id="MobiDB-lite"/>
    </source>
</evidence>
<dbReference type="PANTHER" id="PTHR46713">
    <property type="entry name" value="F13M7.16 PROTEIN"/>
    <property type="match status" value="1"/>
</dbReference>
<dbReference type="InterPro" id="IPR036339">
    <property type="entry name" value="PUB-like_dom_sf"/>
</dbReference>
<feature type="region of interest" description="Disordered" evidence="1">
    <location>
        <begin position="1"/>
        <end position="20"/>
    </location>
</feature>
<reference evidence="3 4" key="1">
    <citation type="submission" date="2024-08" db="EMBL/GenBank/DDBJ databases">
        <title>Insights into the chromosomal genome structure of Flemingia macrophylla.</title>
        <authorList>
            <person name="Ding Y."/>
            <person name="Zhao Y."/>
            <person name="Bi W."/>
            <person name="Wu M."/>
            <person name="Zhao G."/>
            <person name="Gong Y."/>
            <person name="Li W."/>
            <person name="Zhang P."/>
        </authorList>
    </citation>
    <scope>NUCLEOTIDE SEQUENCE [LARGE SCALE GENOMIC DNA]</scope>
    <source>
        <strain evidence="3">DYQJB</strain>
        <tissue evidence="3">Leaf</tissue>
    </source>
</reference>
<organism evidence="3 4">
    <name type="scientific">Flemingia macrophylla</name>
    <dbReference type="NCBI Taxonomy" id="520843"/>
    <lineage>
        <taxon>Eukaryota</taxon>
        <taxon>Viridiplantae</taxon>
        <taxon>Streptophyta</taxon>
        <taxon>Embryophyta</taxon>
        <taxon>Tracheophyta</taxon>
        <taxon>Spermatophyta</taxon>
        <taxon>Magnoliopsida</taxon>
        <taxon>eudicotyledons</taxon>
        <taxon>Gunneridae</taxon>
        <taxon>Pentapetalae</taxon>
        <taxon>rosids</taxon>
        <taxon>fabids</taxon>
        <taxon>Fabales</taxon>
        <taxon>Fabaceae</taxon>
        <taxon>Papilionoideae</taxon>
        <taxon>50 kb inversion clade</taxon>
        <taxon>NPAAA clade</taxon>
        <taxon>indigoferoid/millettioid clade</taxon>
        <taxon>Phaseoleae</taxon>
        <taxon>Flemingia</taxon>
    </lineage>
</organism>
<dbReference type="InterPro" id="IPR018997">
    <property type="entry name" value="PUB_domain"/>
</dbReference>
<accession>A0ABD1N911</accession>
<proteinExistence type="predicted"/>